<keyword evidence="1 9" id="KW-0963">Cytoplasm</keyword>
<feature type="binding site" evidence="12">
    <location>
        <position position="59"/>
    </location>
    <ligand>
        <name>Ca(2+)</name>
        <dbReference type="ChEBI" id="CHEBI:29108"/>
    </ligand>
</feature>
<dbReference type="Gene3D" id="3.40.50.10710">
    <property type="entry name" value="Metallo-hydrolase/oxidoreductase"/>
    <property type="match status" value="1"/>
</dbReference>
<reference evidence="14 15" key="1">
    <citation type="journal article" date="2015" name="Stand. Genomic Sci.">
        <title>Genomic Encyclopedia of Bacterial and Archaeal Type Strains, Phase III: the genomes of soil and plant-associated and newly described type strains.</title>
        <authorList>
            <person name="Whitman W.B."/>
            <person name="Woyke T."/>
            <person name="Klenk H.P."/>
            <person name="Zhou Y."/>
            <person name="Lilburn T.G."/>
            <person name="Beck B.J."/>
            <person name="De Vos P."/>
            <person name="Vandamme P."/>
            <person name="Eisen J.A."/>
            <person name="Garrity G."/>
            <person name="Hugenholtz P."/>
            <person name="Kyrpides N.C."/>
        </authorList>
    </citation>
    <scope>NUCLEOTIDE SEQUENCE [LARGE SCALE GENOMIC DNA]</scope>
    <source>
        <strain evidence="14 15">CECT 7306</strain>
    </source>
</reference>
<dbReference type="PANTHER" id="PTHR43694:SF1">
    <property type="entry name" value="RIBONUCLEASE J"/>
    <property type="match status" value="1"/>
</dbReference>
<evidence type="ECO:0000313" key="15">
    <source>
        <dbReference type="Proteomes" id="UP000276232"/>
    </source>
</evidence>
<evidence type="ECO:0000256" key="9">
    <source>
        <dbReference type="HAMAP-Rule" id="MF_01491"/>
    </source>
</evidence>
<protein>
    <recommendedName>
        <fullName evidence="9">Ribonuclease J</fullName>
        <shortName evidence="9">RNase J</shortName>
        <ecNumber evidence="9">3.1.-.-</ecNumber>
    </recommendedName>
</protein>
<dbReference type="PIRSF" id="PIRSF004803">
    <property type="entry name" value="RnjA"/>
    <property type="match status" value="1"/>
</dbReference>
<keyword evidence="6 12" id="KW-0862">Zinc</keyword>
<dbReference type="Pfam" id="PF07521">
    <property type="entry name" value="RMMBL"/>
    <property type="match status" value="1"/>
</dbReference>
<evidence type="ECO:0000256" key="6">
    <source>
        <dbReference type="ARBA" id="ARBA00022833"/>
    </source>
</evidence>
<feature type="active site" description="Proton donor" evidence="10">
    <location>
        <position position="205"/>
    </location>
</feature>
<organism evidence="14 15">
    <name type="scientific">Pseudokineococcus lusitanus</name>
    <dbReference type="NCBI Taxonomy" id="763993"/>
    <lineage>
        <taxon>Bacteria</taxon>
        <taxon>Bacillati</taxon>
        <taxon>Actinomycetota</taxon>
        <taxon>Actinomycetes</taxon>
        <taxon>Kineosporiales</taxon>
        <taxon>Kineosporiaceae</taxon>
        <taxon>Pseudokineococcus</taxon>
    </lineage>
</organism>
<keyword evidence="5 9" id="KW-0378">Hydrolase</keyword>
<keyword evidence="8 9" id="KW-0694">RNA-binding</keyword>
<dbReference type="FunCoup" id="A0A3N1HTH1">
    <property type="interactions" value="114"/>
</dbReference>
<evidence type="ECO:0000256" key="4">
    <source>
        <dbReference type="ARBA" id="ARBA00022759"/>
    </source>
</evidence>
<keyword evidence="4 9" id="KW-0255">Endonuclease</keyword>
<dbReference type="InterPro" id="IPR055132">
    <property type="entry name" value="RNase_J_b_CASP"/>
</dbReference>
<feature type="domain" description="Metallo-beta-lactamase" evidence="13">
    <location>
        <begin position="31"/>
        <end position="225"/>
    </location>
</feature>
<evidence type="ECO:0000313" key="14">
    <source>
        <dbReference type="EMBL" id="ROP45696.1"/>
    </source>
</evidence>
<feature type="binding site" evidence="12">
    <location>
        <position position="86"/>
    </location>
    <ligand>
        <name>Zn(2+)</name>
        <dbReference type="ChEBI" id="CHEBI:29105"/>
        <label>1</label>
        <note>catalytic</note>
    </ligand>
</feature>
<evidence type="ECO:0000256" key="11">
    <source>
        <dbReference type="PIRSR" id="PIRSR004803-2"/>
    </source>
</evidence>
<dbReference type="InterPro" id="IPR042173">
    <property type="entry name" value="RNase_J_2"/>
</dbReference>
<feature type="binding site" evidence="12">
    <location>
        <position position="452"/>
    </location>
    <ligand>
        <name>Ca(2+)</name>
        <dbReference type="ChEBI" id="CHEBI:29108"/>
    </ligand>
</feature>
<comment type="subcellular location">
    <subcellularLocation>
        <location evidence="9">Cytoplasm</location>
    </subcellularLocation>
</comment>
<dbReference type="Gene3D" id="3.10.20.580">
    <property type="match status" value="1"/>
</dbReference>
<dbReference type="AlphaFoldDB" id="A0A3N1HTH1"/>
<evidence type="ECO:0000256" key="1">
    <source>
        <dbReference type="ARBA" id="ARBA00022490"/>
    </source>
</evidence>
<comment type="function">
    <text evidence="9">An RNase that has 5'-3' exonuclease and possibly endonuclease activity. Involved in maturation of rRNA and in some organisms also mRNA maturation and/or decay.</text>
</comment>
<accession>A0A3N1HTH1</accession>
<dbReference type="InParanoid" id="A0A3N1HTH1"/>
<dbReference type="GO" id="GO:0006364">
    <property type="term" value="P:rRNA processing"/>
    <property type="evidence" value="ECO:0007669"/>
    <property type="project" value="UniProtKB-UniRule"/>
</dbReference>
<dbReference type="GO" id="GO:0004521">
    <property type="term" value="F:RNA endonuclease activity"/>
    <property type="evidence" value="ECO:0007669"/>
    <property type="project" value="UniProtKB-UniRule"/>
</dbReference>
<dbReference type="InterPro" id="IPR036866">
    <property type="entry name" value="RibonucZ/Hydroxyglut_hydro"/>
</dbReference>
<comment type="similarity">
    <text evidence="9">Belongs to the metallo-beta-lactamase superfamily. RNA-metabolizing metallo-beta-lactamase-like family. Bacterial RNase J subfamily.</text>
</comment>
<feature type="binding site" evidence="12">
    <location>
        <position position="151"/>
    </location>
    <ligand>
        <name>Zn(2+)</name>
        <dbReference type="ChEBI" id="CHEBI:29105"/>
        <label>1</label>
        <note>catalytic</note>
    </ligand>
</feature>
<evidence type="ECO:0000256" key="12">
    <source>
        <dbReference type="PIRSR" id="PIRSR004803-3"/>
    </source>
</evidence>
<dbReference type="Gene3D" id="3.60.15.10">
    <property type="entry name" value="Ribonuclease Z/Hydroxyacylglutathione hydrolase-like"/>
    <property type="match status" value="1"/>
</dbReference>
<evidence type="ECO:0000256" key="7">
    <source>
        <dbReference type="ARBA" id="ARBA00022839"/>
    </source>
</evidence>
<dbReference type="InterPro" id="IPR041636">
    <property type="entry name" value="RNase_J_C"/>
</dbReference>
<dbReference type="EMBL" id="RJKN01000001">
    <property type="protein sequence ID" value="ROP45696.1"/>
    <property type="molecule type" value="Genomic_DNA"/>
</dbReference>
<dbReference type="SUPFAM" id="SSF56281">
    <property type="entry name" value="Metallo-hydrolase/oxidoreductase"/>
    <property type="match status" value="1"/>
</dbReference>
<dbReference type="SMART" id="SM00849">
    <property type="entry name" value="Lactamase_B"/>
    <property type="match status" value="1"/>
</dbReference>
<dbReference type="InterPro" id="IPR004613">
    <property type="entry name" value="RNase_J"/>
</dbReference>
<dbReference type="EC" id="3.1.-.-" evidence="9"/>
<comment type="cofactor">
    <cofactor evidence="12">
        <name>Ca(2+)</name>
        <dbReference type="ChEBI" id="CHEBI:29108"/>
    </cofactor>
    <text evidence="12">Binds 1 Ca(2+) cation per subunit. Seen in 1 crystal structure, it is not clear if it is physiologically important.</text>
</comment>
<proteinExistence type="inferred from homology"/>
<comment type="caution">
    <text evidence="14">The sequence shown here is derived from an EMBL/GenBank/DDBJ whole genome shotgun (WGS) entry which is preliminary data.</text>
</comment>
<dbReference type="HAMAP" id="MF_01491">
    <property type="entry name" value="RNase_J_bact"/>
    <property type="match status" value="1"/>
</dbReference>
<dbReference type="InterPro" id="IPR001279">
    <property type="entry name" value="Metallo-B-lactamas"/>
</dbReference>
<feature type="binding site" evidence="12">
    <location>
        <position position="84"/>
    </location>
    <ligand>
        <name>Zn(2+)</name>
        <dbReference type="ChEBI" id="CHEBI:29105"/>
        <label>1</label>
        <note>catalytic</note>
    </ligand>
</feature>
<keyword evidence="2 9" id="KW-0540">Nuclease</keyword>
<dbReference type="Pfam" id="PF22505">
    <property type="entry name" value="RNase_J_b_CASP"/>
    <property type="match status" value="1"/>
</dbReference>
<keyword evidence="3 12" id="KW-0479">Metal-binding</keyword>
<evidence type="ECO:0000256" key="5">
    <source>
        <dbReference type="ARBA" id="ARBA00022801"/>
    </source>
</evidence>
<keyword evidence="15" id="KW-1185">Reference proteome</keyword>
<dbReference type="Pfam" id="PF17770">
    <property type="entry name" value="RNase_J_C"/>
    <property type="match status" value="1"/>
</dbReference>
<dbReference type="InterPro" id="IPR011108">
    <property type="entry name" value="RMMBL"/>
</dbReference>
<feature type="binding site" evidence="12">
    <location>
        <position position="89"/>
    </location>
    <ligand>
        <name>Zn(2+)</name>
        <dbReference type="ChEBI" id="CHEBI:29105"/>
        <label>1</label>
        <note>catalytic</note>
    </ligand>
</feature>
<dbReference type="Pfam" id="PF00753">
    <property type="entry name" value="Lactamase_B"/>
    <property type="match status" value="1"/>
</dbReference>
<dbReference type="NCBIfam" id="TIGR00649">
    <property type="entry name" value="MG423"/>
    <property type="match status" value="1"/>
</dbReference>
<evidence type="ECO:0000256" key="10">
    <source>
        <dbReference type="PIRSR" id="PIRSR004803-1"/>
    </source>
</evidence>
<dbReference type="GO" id="GO:0005737">
    <property type="term" value="C:cytoplasm"/>
    <property type="evidence" value="ECO:0007669"/>
    <property type="project" value="UniProtKB-SubCell"/>
</dbReference>
<dbReference type="GO" id="GO:0004534">
    <property type="term" value="F:5'-3' RNA exonuclease activity"/>
    <property type="evidence" value="ECO:0007669"/>
    <property type="project" value="UniProtKB-UniRule"/>
</dbReference>
<dbReference type="Proteomes" id="UP000276232">
    <property type="component" value="Unassembled WGS sequence"/>
</dbReference>
<evidence type="ECO:0000256" key="2">
    <source>
        <dbReference type="ARBA" id="ARBA00022722"/>
    </source>
</evidence>
<dbReference type="GO" id="GO:0003723">
    <property type="term" value="F:RNA binding"/>
    <property type="evidence" value="ECO:0007669"/>
    <property type="project" value="UniProtKB-UniRule"/>
</dbReference>
<feature type="binding site" evidence="9 11">
    <location>
        <begin position="373"/>
        <end position="377"/>
    </location>
    <ligand>
        <name>substrate</name>
    </ligand>
</feature>
<evidence type="ECO:0000256" key="8">
    <source>
        <dbReference type="ARBA" id="ARBA00022884"/>
    </source>
</evidence>
<keyword evidence="12" id="KW-0106">Calcium</keyword>
<comment type="subunit">
    <text evidence="9">Homodimer, may be a subunit of the RNA degradosome.</text>
</comment>
<feature type="binding site" evidence="12">
    <location>
        <position position="88"/>
    </location>
    <ligand>
        <name>Zn(2+)</name>
        <dbReference type="ChEBI" id="CHEBI:29105"/>
        <label>1</label>
        <note>catalytic</note>
    </ligand>
</feature>
<evidence type="ECO:0000256" key="3">
    <source>
        <dbReference type="ARBA" id="ARBA00022723"/>
    </source>
</evidence>
<dbReference type="RefSeq" id="WP_123378418.1">
    <property type="nucleotide sequence ID" value="NZ_RJKN01000001.1"/>
</dbReference>
<keyword evidence="7 9" id="KW-0269">Exonuclease</keyword>
<feature type="active site" description="Proton acceptor" evidence="10">
    <location>
        <position position="377"/>
    </location>
</feature>
<dbReference type="OrthoDB" id="9770211at2"/>
<sequence length="561" mass="59861">MSHPHPELGPPPELAEGTLRVTPLGGLGEVGRNMTVLETAGKLLVVDCGVLFPEDHQPGVDLILPDFSSIADRLDDVVAVVLTHGHEDHIGAVPYLLRLRPDIPLVGSTLTLALVEAKLKEHRIRPYSLTVREGQVEDLGPFSAEFVAVNHSIPDALAVMVRTAAGSVLLTGDFKMDQLPLDGRITDLRAFARLGEEGVDLFCVDSTNAEVPGFTMSEREIEPSLDRVFRTADRRIIVASFASHVHRVQMVLDAAARSGRRVALVGRSMVRNMGIAADLGYLTVPDGVLVDAKQVDDLPQHRVVLMCTGSQGEPMAALSRMANNDHRVRIGRGDTVVLASSLIPGNENAVFRVINGLTRLGAKVVHSGNARVHVSGHASAGELLYCYNIVRPKNVMPVHGEHRHLHANADLAVATGIPRERVVIAEDGVAVDLRDGVARIAGAVPCGYVYVDGSSVGAITDADLKDRRILGDEGFISVFVAVDASSGAVVAGPEIHARGVAEDSAVFAQVRGQVVAALEQAAANGTTDTHQLQQVVRRVVGRFASGRLRRRPMIVPVVVSA</sequence>
<dbReference type="GO" id="GO:0008270">
    <property type="term" value="F:zinc ion binding"/>
    <property type="evidence" value="ECO:0007669"/>
    <property type="project" value="InterPro"/>
</dbReference>
<gene>
    <name evidence="9" type="primary">rnj</name>
    <name evidence="14" type="ORF">EDC03_0301</name>
</gene>
<feature type="binding site" evidence="12">
    <location>
        <position position="173"/>
    </location>
    <ligand>
        <name>Zn(2+)</name>
        <dbReference type="ChEBI" id="CHEBI:29105"/>
        <label>1</label>
        <note>catalytic</note>
    </ligand>
</feature>
<dbReference type="PANTHER" id="PTHR43694">
    <property type="entry name" value="RIBONUCLEASE J"/>
    <property type="match status" value="1"/>
</dbReference>
<dbReference type="InterPro" id="IPR030854">
    <property type="entry name" value="RNase_J_bac"/>
</dbReference>
<dbReference type="CDD" id="cd07714">
    <property type="entry name" value="RNaseJ_MBL-fold"/>
    <property type="match status" value="1"/>
</dbReference>
<feature type="binding site" evidence="12">
    <location>
        <position position="61"/>
    </location>
    <ligand>
        <name>Ca(2+)</name>
        <dbReference type="ChEBI" id="CHEBI:29108"/>
    </ligand>
</feature>
<name>A0A3N1HTH1_9ACTN</name>
<feature type="binding site" evidence="12">
    <location>
        <position position="399"/>
    </location>
    <ligand>
        <name>Zn(2+)</name>
        <dbReference type="ChEBI" id="CHEBI:29105"/>
        <label>1</label>
        <note>catalytic</note>
    </ligand>
</feature>
<keyword evidence="9" id="KW-0698">rRNA processing</keyword>
<evidence type="ECO:0000259" key="13">
    <source>
        <dbReference type="SMART" id="SM00849"/>
    </source>
</evidence>
<comment type="cofactor">
    <cofactor evidence="12">
        <name>Zn(2+)</name>
        <dbReference type="ChEBI" id="CHEBI:29105"/>
    </cofactor>
    <text evidence="12">Binds 2 Zn(2+) ions per subunit. It is not clear if Zn(2+) or Mg(2+) is physiologically important.</text>
</comment>
<feature type="binding site" evidence="11">
    <location>
        <begin position="242"/>
        <end position="244"/>
    </location>
    <ligand>
        <name>substrate</name>
    </ligand>
</feature>